<proteinExistence type="predicted"/>
<dbReference type="AlphaFoldDB" id="A0A5A7NNS2"/>
<reference evidence="2 3" key="1">
    <citation type="submission" date="2019-09" db="EMBL/GenBank/DDBJ databases">
        <title>Arthrobacter zafarii sp. nov., a moderately thermotolerant and halotolerant actinobacterium isolated from Cholistan desert soil of Pakistan.</title>
        <authorList>
            <person name="Amin A."/>
            <person name="Ahmed I."/>
            <person name="Khalid N."/>
            <person name="Schumann P."/>
            <person name="Busse H.J."/>
            <person name="Khan I.U."/>
            <person name="Li S."/>
            <person name="Li W.J."/>
        </authorList>
    </citation>
    <scope>NUCLEOTIDE SEQUENCE [LARGE SCALE GENOMIC DNA]</scope>
    <source>
        <strain evidence="2 3">NCCP-1664</strain>
    </source>
</reference>
<evidence type="ECO:0000313" key="3">
    <source>
        <dbReference type="Proteomes" id="UP000325307"/>
    </source>
</evidence>
<dbReference type="InterPro" id="IPR001173">
    <property type="entry name" value="Glyco_trans_2-like"/>
</dbReference>
<protein>
    <submittedName>
        <fullName evidence="2">Glycosyl transferase</fullName>
    </submittedName>
</protein>
<comment type="caution">
    <text evidence="2">The sequence shown here is derived from an EMBL/GenBank/DDBJ whole genome shotgun (WGS) entry which is preliminary data.</text>
</comment>
<accession>A0A5A7NNS2</accession>
<dbReference type="Gene3D" id="3.90.550.10">
    <property type="entry name" value="Spore Coat Polysaccharide Biosynthesis Protein SpsA, Chain A"/>
    <property type="match status" value="1"/>
</dbReference>
<evidence type="ECO:0000259" key="1">
    <source>
        <dbReference type="Pfam" id="PF00535"/>
    </source>
</evidence>
<dbReference type="PANTHER" id="PTHR43630">
    <property type="entry name" value="POLY-BETA-1,6-N-ACETYL-D-GLUCOSAMINE SYNTHASE"/>
    <property type="match status" value="1"/>
</dbReference>
<feature type="domain" description="Glycosyltransferase 2-like" evidence="1">
    <location>
        <begin position="15"/>
        <end position="135"/>
    </location>
</feature>
<evidence type="ECO:0000313" key="2">
    <source>
        <dbReference type="EMBL" id="GER21697.1"/>
    </source>
</evidence>
<dbReference type="Proteomes" id="UP000325307">
    <property type="component" value="Unassembled WGS sequence"/>
</dbReference>
<gene>
    <name evidence="2" type="ORF">NCCP1664_01940</name>
</gene>
<dbReference type="RefSeq" id="WP_149955222.1">
    <property type="nucleotide sequence ID" value="NZ_BKDJ01000001.1"/>
</dbReference>
<dbReference type="CDD" id="cd02511">
    <property type="entry name" value="Beta4Glucosyltransferase"/>
    <property type="match status" value="1"/>
</dbReference>
<dbReference type="Pfam" id="PF00535">
    <property type="entry name" value="Glycos_transf_2"/>
    <property type="match status" value="1"/>
</dbReference>
<organism evidence="2 3">
    <name type="scientific">Zafaria cholistanensis</name>
    <dbReference type="NCBI Taxonomy" id="1682741"/>
    <lineage>
        <taxon>Bacteria</taxon>
        <taxon>Bacillati</taxon>
        <taxon>Actinomycetota</taxon>
        <taxon>Actinomycetes</taxon>
        <taxon>Micrococcales</taxon>
        <taxon>Micrococcaceae</taxon>
        <taxon>Zafaria</taxon>
    </lineage>
</organism>
<sequence>MKVDDREPVVKIPATVVILTKNESRHVARAVSSGAAFAEILVIDSASTDETVLLAEKSGATVIQFEWDKGYPKKKEWALAHCTHDWVVYLDADEYLTPELVDEIRSTVEDRTASAFEVPLRYYWCGVELKFGHRVSKRIGMRRSAAYWPRPDDLHVQNMWEVEGHYQPQVKAGSVRKLSAVLGHQDEDGLYDYFARHNRYSDWEAHMIAAKDKASLESRSPLGRLAVNAPAKPLLFFAYSYLIRQGFRDGRAGFDYGLALAFYYWQIGVKRREIARLVGV</sequence>
<dbReference type="InterPro" id="IPR029044">
    <property type="entry name" value="Nucleotide-diphossugar_trans"/>
</dbReference>
<keyword evidence="2" id="KW-0808">Transferase</keyword>
<dbReference type="SUPFAM" id="SSF53448">
    <property type="entry name" value="Nucleotide-diphospho-sugar transferases"/>
    <property type="match status" value="1"/>
</dbReference>
<dbReference type="OrthoDB" id="9815923at2"/>
<dbReference type="EMBL" id="BKDJ01000001">
    <property type="protein sequence ID" value="GER21697.1"/>
    <property type="molecule type" value="Genomic_DNA"/>
</dbReference>
<dbReference type="GO" id="GO:0016740">
    <property type="term" value="F:transferase activity"/>
    <property type="evidence" value="ECO:0007669"/>
    <property type="project" value="UniProtKB-KW"/>
</dbReference>
<dbReference type="PANTHER" id="PTHR43630:SF2">
    <property type="entry name" value="GLYCOSYLTRANSFERASE"/>
    <property type="match status" value="1"/>
</dbReference>
<name>A0A5A7NNS2_9MICC</name>
<keyword evidence="3" id="KW-1185">Reference proteome</keyword>